<accession>A0ACB8ARU6</accession>
<proteinExistence type="predicted"/>
<dbReference type="EMBL" id="MU267605">
    <property type="protein sequence ID" value="KAH7915092.1"/>
    <property type="molecule type" value="Genomic_DNA"/>
</dbReference>
<keyword evidence="2" id="KW-1185">Reference proteome</keyword>
<sequence>AINWKLDQRELANHRFGTLPFISPRLVDAWRPGELVVYTAIDNLESFLWVLI</sequence>
<protein>
    <submittedName>
        <fullName evidence="1">Uncharacterized protein</fullName>
    </submittedName>
</protein>
<evidence type="ECO:0000313" key="1">
    <source>
        <dbReference type="EMBL" id="KAH7915092.1"/>
    </source>
</evidence>
<reference evidence="1" key="1">
    <citation type="journal article" date="2021" name="New Phytol.">
        <title>Evolutionary innovations through gain and loss of genes in the ectomycorrhizal Boletales.</title>
        <authorList>
            <person name="Wu G."/>
            <person name="Miyauchi S."/>
            <person name="Morin E."/>
            <person name="Kuo A."/>
            <person name="Drula E."/>
            <person name="Varga T."/>
            <person name="Kohler A."/>
            <person name="Feng B."/>
            <person name="Cao Y."/>
            <person name="Lipzen A."/>
            <person name="Daum C."/>
            <person name="Hundley H."/>
            <person name="Pangilinan J."/>
            <person name="Johnson J."/>
            <person name="Barry K."/>
            <person name="LaButti K."/>
            <person name="Ng V."/>
            <person name="Ahrendt S."/>
            <person name="Min B."/>
            <person name="Choi I.G."/>
            <person name="Park H."/>
            <person name="Plett J.M."/>
            <person name="Magnuson J."/>
            <person name="Spatafora J.W."/>
            <person name="Nagy L.G."/>
            <person name="Henrissat B."/>
            <person name="Grigoriev I.V."/>
            <person name="Yang Z.L."/>
            <person name="Xu J."/>
            <person name="Martin F.M."/>
        </authorList>
    </citation>
    <scope>NUCLEOTIDE SEQUENCE</scope>
    <source>
        <strain evidence="1">ATCC 28755</strain>
    </source>
</reference>
<organism evidence="1 2">
    <name type="scientific">Hygrophoropsis aurantiaca</name>
    <dbReference type="NCBI Taxonomy" id="72124"/>
    <lineage>
        <taxon>Eukaryota</taxon>
        <taxon>Fungi</taxon>
        <taxon>Dikarya</taxon>
        <taxon>Basidiomycota</taxon>
        <taxon>Agaricomycotina</taxon>
        <taxon>Agaricomycetes</taxon>
        <taxon>Agaricomycetidae</taxon>
        <taxon>Boletales</taxon>
        <taxon>Coniophorineae</taxon>
        <taxon>Hygrophoropsidaceae</taxon>
        <taxon>Hygrophoropsis</taxon>
    </lineage>
</organism>
<name>A0ACB8ARU6_9AGAM</name>
<evidence type="ECO:0000313" key="2">
    <source>
        <dbReference type="Proteomes" id="UP000790377"/>
    </source>
</evidence>
<comment type="caution">
    <text evidence="1">The sequence shown here is derived from an EMBL/GenBank/DDBJ whole genome shotgun (WGS) entry which is preliminary data.</text>
</comment>
<gene>
    <name evidence="1" type="ORF">BJ138DRAFT_998734</name>
</gene>
<feature type="non-terminal residue" evidence="1">
    <location>
        <position position="1"/>
    </location>
</feature>
<dbReference type="Proteomes" id="UP000790377">
    <property type="component" value="Unassembled WGS sequence"/>
</dbReference>